<gene>
    <name evidence="2" type="ORF">AAL_06348</name>
</gene>
<feature type="compositionally biased region" description="Polar residues" evidence="1">
    <location>
        <begin position="104"/>
        <end position="121"/>
    </location>
</feature>
<feature type="compositionally biased region" description="Low complexity" evidence="1">
    <location>
        <begin position="47"/>
        <end position="61"/>
    </location>
</feature>
<protein>
    <submittedName>
        <fullName evidence="2">Uncharacterized protein</fullName>
    </submittedName>
</protein>
<reference evidence="2 3" key="1">
    <citation type="journal article" date="2016" name="Genome Biol. Evol.">
        <title>Divergent and convergent evolution of fungal pathogenicity.</title>
        <authorList>
            <person name="Shang Y."/>
            <person name="Xiao G."/>
            <person name="Zheng P."/>
            <person name="Cen K."/>
            <person name="Zhan S."/>
            <person name="Wang C."/>
        </authorList>
    </citation>
    <scope>NUCLEOTIDE SEQUENCE [LARGE SCALE GENOMIC DNA]</scope>
    <source>
        <strain evidence="2 3">RCEF 2490</strain>
    </source>
</reference>
<dbReference type="AlphaFoldDB" id="A0A167Z431"/>
<feature type="region of interest" description="Disordered" evidence="1">
    <location>
        <begin position="46"/>
        <end position="135"/>
    </location>
</feature>
<dbReference type="Proteomes" id="UP000078544">
    <property type="component" value="Unassembled WGS sequence"/>
</dbReference>
<dbReference type="EMBL" id="AZGY01000016">
    <property type="protein sequence ID" value="KZZ92138.1"/>
    <property type="molecule type" value="Genomic_DNA"/>
</dbReference>
<dbReference type="OrthoDB" id="5285218at2759"/>
<comment type="caution">
    <text evidence="2">The sequence shown here is derived from an EMBL/GenBank/DDBJ whole genome shotgun (WGS) entry which is preliminary data.</text>
</comment>
<evidence type="ECO:0000313" key="3">
    <source>
        <dbReference type="Proteomes" id="UP000078544"/>
    </source>
</evidence>
<evidence type="ECO:0000313" key="2">
    <source>
        <dbReference type="EMBL" id="KZZ92138.1"/>
    </source>
</evidence>
<name>A0A167Z431_9HYPO</name>
<feature type="compositionally biased region" description="Polar residues" evidence="1">
    <location>
        <begin position="73"/>
        <end position="87"/>
    </location>
</feature>
<organism evidence="2 3">
    <name type="scientific">Moelleriella libera RCEF 2490</name>
    <dbReference type="NCBI Taxonomy" id="1081109"/>
    <lineage>
        <taxon>Eukaryota</taxon>
        <taxon>Fungi</taxon>
        <taxon>Dikarya</taxon>
        <taxon>Ascomycota</taxon>
        <taxon>Pezizomycotina</taxon>
        <taxon>Sordariomycetes</taxon>
        <taxon>Hypocreomycetidae</taxon>
        <taxon>Hypocreales</taxon>
        <taxon>Clavicipitaceae</taxon>
        <taxon>Moelleriella</taxon>
    </lineage>
</organism>
<accession>A0A167Z431</accession>
<proteinExistence type="predicted"/>
<keyword evidence="3" id="KW-1185">Reference proteome</keyword>
<evidence type="ECO:0000256" key="1">
    <source>
        <dbReference type="SAM" id="MobiDB-lite"/>
    </source>
</evidence>
<sequence length="135" mass="14879">MGQNLFDKIQARLELLRLEKRYTRRRNRRSTFQSNAIYVDGEYVFQTPSSTGSSTNSNNSSRNDALHGEMASTADQKNPVTSFSTEIAASSSGSRGGEARLQHFASTMPSFGNTLGSSNSKGRPRVAERQAPMIR</sequence>